<proteinExistence type="inferred from homology"/>
<evidence type="ECO:0000259" key="5">
    <source>
        <dbReference type="PROSITE" id="PS51720"/>
    </source>
</evidence>
<organism evidence="6 7">
    <name type="scientific">Synaphobranchus kaupii</name>
    <name type="common">Kaup's arrowtooth eel</name>
    <dbReference type="NCBI Taxonomy" id="118154"/>
    <lineage>
        <taxon>Eukaryota</taxon>
        <taxon>Metazoa</taxon>
        <taxon>Chordata</taxon>
        <taxon>Craniata</taxon>
        <taxon>Vertebrata</taxon>
        <taxon>Euteleostomi</taxon>
        <taxon>Actinopterygii</taxon>
        <taxon>Neopterygii</taxon>
        <taxon>Teleostei</taxon>
        <taxon>Anguilliformes</taxon>
        <taxon>Synaphobranchidae</taxon>
        <taxon>Synaphobranchus</taxon>
    </lineage>
</organism>
<gene>
    <name evidence="6" type="ORF">SKAU_G00343610</name>
</gene>
<keyword evidence="3" id="KW-0342">GTP-binding</keyword>
<evidence type="ECO:0000313" key="6">
    <source>
        <dbReference type="EMBL" id="KAJ8339728.1"/>
    </source>
</evidence>
<dbReference type="Proteomes" id="UP001152622">
    <property type="component" value="Chromosome 16"/>
</dbReference>
<dbReference type="AlphaFoldDB" id="A0A9Q1EJ26"/>
<protein>
    <recommendedName>
        <fullName evidence="5">AIG1-type G domain-containing protein</fullName>
    </recommendedName>
</protein>
<dbReference type="GO" id="GO:0005525">
    <property type="term" value="F:GTP binding"/>
    <property type="evidence" value="ECO:0007669"/>
    <property type="project" value="UniProtKB-KW"/>
</dbReference>
<dbReference type="SUPFAM" id="SSF52540">
    <property type="entry name" value="P-loop containing nucleoside triphosphate hydrolases"/>
    <property type="match status" value="1"/>
</dbReference>
<sequence length="221" mass="24809">MASLRVVLVGKTGSGKSSAANTILGKKEFKAGLSFKAVTDECQKGEGDVDGRRVTVIDTPGVTDLHVSVEDAKKKVAECFDMCAPGPHAFLLVLKLGRFTPEEKQAAQVIQEVFGEAALAHTMILFTCGDELEDPDDIETMITDCDELTCLLDQLKWRHHVFNNKNNDRTQVIQLLNKITQMLGEQGQYYTSELFQKAEEKRKEEEKKQEMMREKEELRQG</sequence>
<evidence type="ECO:0000256" key="4">
    <source>
        <dbReference type="SAM" id="MobiDB-lite"/>
    </source>
</evidence>
<dbReference type="EMBL" id="JAINUF010000016">
    <property type="protein sequence ID" value="KAJ8339728.1"/>
    <property type="molecule type" value="Genomic_DNA"/>
</dbReference>
<dbReference type="CDD" id="cd01852">
    <property type="entry name" value="AIG1"/>
    <property type="match status" value="1"/>
</dbReference>
<evidence type="ECO:0000313" key="7">
    <source>
        <dbReference type="Proteomes" id="UP001152622"/>
    </source>
</evidence>
<accession>A0A9Q1EJ26</accession>
<keyword evidence="2" id="KW-0547">Nucleotide-binding</keyword>
<feature type="domain" description="AIG1-type G" evidence="5">
    <location>
        <begin position="1"/>
        <end position="199"/>
    </location>
</feature>
<name>A0A9Q1EJ26_SYNKA</name>
<dbReference type="PANTHER" id="PTHR10903">
    <property type="entry name" value="GTPASE, IMAP FAMILY MEMBER-RELATED"/>
    <property type="match status" value="1"/>
</dbReference>
<dbReference type="FunFam" id="3.40.50.300:FF:000366">
    <property type="entry name" value="GTPase, IMAP family member 2"/>
    <property type="match status" value="1"/>
</dbReference>
<evidence type="ECO:0000256" key="3">
    <source>
        <dbReference type="ARBA" id="ARBA00023134"/>
    </source>
</evidence>
<dbReference type="PROSITE" id="PS51720">
    <property type="entry name" value="G_AIG1"/>
    <property type="match status" value="1"/>
</dbReference>
<dbReference type="InterPro" id="IPR006703">
    <property type="entry name" value="G_AIG1"/>
</dbReference>
<reference evidence="6" key="1">
    <citation type="journal article" date="2023" name="Science">
        <title>Genome structures resolve the early diversification of teleost fishes.</title>
        <authorList>
            <person name="Parey E."/>
            <person name="Louis A."/>
            <person name="Montfort J."/>
            <person name="Bouchez O."/>
            <person name="Roques C."/>
            <person name="Iampietro C."/>
            <person name="Lluch J."/>
            <person name="Castinel A."/>
            <person name="Donnadieu C."/>
            <person name="Desvignes T."/>
            <person name="Floi Bucao C."/>
            <person name="Jouanno E."/>
            <person name="Wen M."/>
            <person name="Mejri S."/>
            <person name="Dirks R."/>
            <person name="Jansen H."/>
            <person name="Henkel C."/>
            <person name="Chen W.J."/>
            <person name="Zahm M."/>
            <person name="Cabau C."/>
            <person name="Klopp C."/>
            <person name="Thompson A.W."/>
            <person name="Robinson-Rechavi M."/>
            <person name="Braasch I."/>
            <person name="Lecointre G."/>
            <person name="Bobe J."/>
            <person name="Postlethwait J.H."/>
            <person name="Berthelot C."/>
            <person name="Roest Crollius H."/>
            <person name="Guiguen Y."/>
        </authorList>
    </citation>
    <scope>NUCLEOTIDE SEQUENCE</scope>
    <source>
        <strain evidence="6">WJC10195</strain>
    </source>
</reference>
<keyword evidence="7" id="KW-1185">Reference proteome</keyword>
<dbReference type="PANTHER" id="PTHR10903:SF62">
    <property type="entry name" value="GTPASE IMAP FAMILY MEMBER 4-LIKE-RELATED"/>
    <property type="match status" value="1"/>
</dbReference>
<feature type="region of interest" description="Disordered" evidence="4">
    <location>
        <begin position="201"/>
        <end position="221"/>
    </location>
</feature>
<evidence type="ECO:0000256" key="1">
    <source>
        <dbReference type="ARBA" id="ARBA00008535"/>
    </source>
</evidence>
<dbReference type="InterPro" id="IPR027417">
    <property type="entry name" value="P-loop_NTPase"/>
</dbReference>
<evidence type="ECO:0000256" key="2">
    <source>
        <dbReference type="ARBA" id="ARBA00022741"/>
    </source>
</evidence>
<dbReference type="InterPro" id="IPR045058">
    <property type="entry name" value="GIMA/IAN/Toc"/>
</dbReference>
<dbReference type="Pfam" id="PF04548">
    <property type="entry name" value="AIG1"/>
    <property type="match status" value="1"/>
</dbReference>
<dbReference type="Gene3D" id="3.40.50.300">
    <property type="entry name" value="P-loop containing nucleotide triphosphate hydrolases"/>
    <property type="match status" value="1"/>
</dbReference>
<comment type="similarity">
    <text evidence="1">Belongs to the TRAFAC class TrmE-Era-EngA-EngB-Septin-like GTPase superfamily. AIG1/Toc34/Toc159-like paraseptin GTPase family. IAN subfamily.</text>
</comment>
<dbReference type="OrthoDB" id="8954335at2759"/>
<comment type="caution">
    <text evidence="6">The sequence shown here is derived from an EMBL/GenBank/DDBJ whole genome shotgun (WGS) entry which is preliminary data.</text>
</comment>